<reference evidence="1" key="1">
    <citation type="journal article" date="2020" name="bioRxiv">
        <title>Comparative genomics of Chlamydomonas.</title>
        <authorList>
            <person name="Craig R.J."/>
            <person name="Hasan A.R."/>
            <person name="Ness R.W."/>
            <person name="Keightley P.D."/>
        </authorList>
    </citation>
    <scope>NUCLEOTIDE SEQUENCE</scope>
    <source>
        <strain evidence="1">CCAP 11/173</strain>
    </source>
</reference>
<keyword evidence="2" id="KW-1185">Reference proteome</keyword>
<dbReference type="AlphaFoldDB" id="A0A835SAW7"/>
<dbReference type="PANTHER" id="PTHR34041">
    <property type="entry name" value="PHOTOSYSTEM II REPAIR PROTEIN PSB27-H1, CHLOROPLASTIC"/>
    <property type="match status" value="1"/>
</dbReference>
<dbReference type="Pfam" id="PF13326">
    <property type="entry name" value="PSII_Pbs27"/>
    <property type="match status" value="1"/>
</dbReference>
<dbReference type="GO" id="GO:0009523">
    <property type="term" value="C:photosystem II"/>
    <property type="evidence" value="ECO:0007669"/>
    <property type="project" value="InterPro"/>
</dbReference>
<dbReference type="InterPro" id="IPR025585">
    <property type="entry name" value="PSII_Psb27"/>
</dbReference>
<proteinExistence type="inferred from homology"/>
<dbReference type="Gene3D" id="1.20.58.810">
    <property type="entry name" value="Photosystem II Pbs27"/>
    <property type="match status" value="1"/>
</dbReference>
<protein>
    <submittedName>
        <fullName evidence="1">Uncharacterized protein</fullName>
    </submittedName>
</protein>
<dbReference type="InterPro" id="IPR038450">
    <property type="entry name" value="PSII_Psb27_sf"/>
</dbReference>
<comment type="caution">
    <text evidence="1">The sequence shown here is derived from an EMBL/GenBank/DDBJ whole genome shotgun (WGS) entry which is preliminary data.</text>
</comment>
<evidence type="ECO:0000313" key="2">
    <source>
        <dbReference type="Proteomes" id="UP000613740"/>
    </source>
</evidence>
<accession>A0A835SAW7</accession>
<dbReference type="Proteomes" id="UP000613740">
    <property type="component" value="Unassembled WGS sequence"/>
</dbReference>
<organism evidence="1 2">
    <name type="scientific">Chlamydomonas schloesseri</name>
    <dbReference type="NCBI Taxonomy" id="2026947"/>
    <lineage>
        <taxon>Eukaryota</taxon>
        <taxon>Viridiplantae</taxon>
        <taxon>Chlorophyta</taxon>
        <taxon>core chlorophytes</taxon>
        <taxon>Chlorophyceae</taxon>
        <taxon>CS clade</taxon>
        <taxon>Chlamydomonadales</taxon>
        <taxon>Chlamydomonadaceae</taxon>
        <taxon>Chlamydomonas</taxon>
    </lineage>
</organism>
<gene>
    <name evidence="1" type="ORF">HYH02_015262</name>
</gene>
<sequence>MALATRPAVLKVGSARVSRRPQVVRASASARAVVAAPVDDSVAGPSRRGLMAMAASAFVSLATSSRPAFAKTCAAETETEAEDDACRNAVLSRDLKSVQAADSNYNSISKSQFTTASGVPVAVLDSEYARATLKLREDIIQYAELDVQDYKVRVPLIKTIKTEGSDWVSKYARGGSARSDSARRMYIAVDALIGHLAANGYAPMPKPKLKVVLQNIDQAKEFLEIGK</sequence>
<name>A0A835SAW7_9CHLO</name>
<dbReference type="EMBL" id="JAEHOD010000131">
    <property type="protein sequence ID" value="KAG2423923.1"/>
    <property type="molecule type" value="Genomic_DNA"/>
</dbReference>
<evidence type="ECO:0000313" key="1">
    <source>
        <dbReference type="EMBL" id="KAG2423923.1"/>
    </source>
</evidence>
<dbReference type="PANTHER" id="PTHR34041:SF1">
    <property type="entry name" value="PHOTOSYSTEM II REPAIR PROTEIN PSB27-H1, CHLOROPLASTIC"/>
    <property type="match status" value="1"/>
</dbReference>
<dbReference type="GO" id="GO:0010206">
    <property type="term" value="P:photosystem II repair"/>
    <property type="evidence" value="ECO:0007669"/>
    <property type="project" value="InterPro"/>
</dbReference>
<dbReference type="OrthoDB" id="514330at2759"/>
<dbReference type="HAMAP" id="MF_01481">
    <property type="entry name" value="PSII_Psb27"/>
    <property type="match status" value="1"/>
</dbReference>
<dbReference type="GO" id="GO:0009543">
    <property type="term" value="C:chloroplast thylakoid lumen"/>
    <property type="evidence" value="ECO:0007669"/>
    <property type="project" value="TreeGrafter"/>
</dbReference>
<dbReference type="GO" id="GO:0010207">
    <property type="term" value="P:photosystem II assembly"/>
    <property type="evidence" value="ECO:0007669"/>
    <property type="project" value="InterPro"/>
</dbReference>